<dbReference type="AlphaFoldDB" id="A0AAD6KQT4"/>
<name>A0AAD6KQT4_9ROSI</name>
<dbReference type="EMBL" id="JAPFFJ010000005">
    <property type="protein sequence ID" value="KAJ6427275.1"/>
    <property type="molecule type" value="Genomic_DNA"/>
</dbReference>
<accession>A0AAD6KQT4</accession>
<proteinExistence type="predicted"/>
<evidence type="ECO:0000313" key="2">
    <source>
        <dbReference type="Proteomes" id="UP001162972"/>
    </source>
</evidence>
<sequence>MMWLGSRVLSRLCKKLLFCL</sequence>
<organism evidence="1 2">
    <name type="scientific">Salix udensis</name>
    <dbReference type="NCBI Taxonomy" id="889485"/>
    <lineage>
        <taxon>Eukaryota</taxon>
        <taxon>Viridiplantae</taxon>
        <taxon>Streptophyta</taxon>
        <taxon>Embryophyta</taxon>
        <taxon>Tracheophyta</taxon>
        <taxon>Spermatophyta</taxon>
        <taxon>Magnoliopsida</taxon>
        <taxon>eudicotyledons</taxon>
        <taxon>Gunneridae</taxon>
        <taxon>Pentapetalae</taxon>
        <taxon>rosids</taxon>
        <taxon>fabids</taxon>
        <taxon>Malpighiales</taxon>
        <taxon>Salicaceae</taxon>
        <taxon>Saliceae</taxon>
        <taxon>Salix</taxon>
    </lineage>
</organism>
<gene>
    <name evidence="1" type="ORF">OIU84_022800</name>
</gene>
<dbReference type="Proteomes" id="UP001162972">
    <property type="component" value="Chromosome 1"/>
</dbReference>
<evidence type="ECO:0000313" key="1">
    <source>
        <dbReference type="EMBL" id="KAJ6427275.1"/>
    </source>
</evidence>
<comment type="caution">
    <text evidence="1">The sequence shown here is derived from an EMBL/GenBank/DDBJ whole genome shotgun (WGS) entry which is preliminary data.</text>
</comment>
<reference evidence="1 2" key="1">
    <citation type="journal article" date="2023" name="Int. J. Mol. Sci.">
        <title>De Novo Assembly and Annotation of 11 Diverse Shrub Willow (Salix) Genomes Reveals Novel Gene Organization in Sex-Linked Regions.</title>
        <authorList>
            <person name="Hyden B."/>
            <person name="Feng K."/>
            <person name="Yates T.B."/>
            <person name="Jawdy S."/>
            <person name="Cereghino C."/>
            <person name="Smart L.B."/>
            <person name="Muchero W."/>
        </authorList>
    </citation>
    <scope>NUCLEOTIDE SEQUENCE [LARGE SCALE GENOMIC DNA]</scope>
    <source>
        <tissue evidence="1">Shoot tip</tissue>
    </source>
</reference>
<keyword evidence="2" id="KW-1185">Reference proteome</keyword>
<protein>
    <submittedName>
        <fullName evidence="1">Uncharacterized protein</fullName>
    </submittedName>
</protein>